<comment type="caution">
    <text evidence="1">The sequence shown here is derived from an EMBL/GenBank/DDBJ whole genome shotgun (WGS) entry which is preliminary data.</text>
</comment>
<dbReference type="AlphaFoldDB" id="A0A812N369"/>
<dbReference type="OrthoDB" id="410534at2759"/>
<accession>A0A812N369</accession>
<organism evidence="1 2">
    <name type="scientific">Symbiodinium natans</name>
    <dbReference type="NCBI Taxonomy" id="878477"/>
    <lineage>
        <taxon>Eukaryota</taxon>
        <taxon>Sar</taxon>
        <taxon>Alveolata</taxon>
        <taxon>Dinophyceae</taxon>
        <taxon>Suessiales</taxon>
        <taxon>Symbiodiniaceae</taxon>
        <taxon>Symbiodinium</taxon>
    </lineage>
</organism>
<dbReference type="EMBL" id="CAJNDS010001657">
    <property type="protein sequence ID" value="CAE7270728.1"/>
    <property type="molecule type" value="Genomic_DNA"/>
</dbReference>
<protein>
    <submittedName>
        <fullName evidence="1">Uncharacterized protein</fullName>
    </submittedName>
</protein>
<name>A0A812N369_9DINO</name>
<sequence length="644" mass="73409">MKRRHRHVDGAAEDSPGRRVRACLAVQSETSVWRALGMLQGKRGHGARQPSGAFKRRLARVRAAFVPCYDVMSAPSLSGDGIQFAFANVREVLRVLFPRDQALASLVRESAAKNEALQAILCQDETTAGNVLATEARQKVSFLYLSFRQYGPALGSCKAWLPLTSVARWQVDQADGGMPALTVAWLQEWSRQKLEEPFDVAGCMTRIALSTFCCDFDAMRAGERDPTFRTIAEGRMSKFVPLRQPEIEDYMDRCLAKLPRMTRASLELRERCIGFHINPRNLWNSPEGKSLLQLNSCCNDSMHCYFANGIGSQELLLFWKAARDRMGIDLEQLQEAVLEAGWKRSTQHRREGQTAYWLKRLFRPKLWEGVLYKGSAGQTRLLLSVLRWFARQLWSNEPDLRPQYKSFMLLCRCVDCLASIAQSHMFAELARLQEAHHNQFVLTYEDAVRPKHHHRLHLPWHYQRHGVVTCWATESKHRDCKSFLAKCTQQFLTGHEGGRQHSCRLLPRLLSKHVASNENEPLLLRGEYSLLKPVNPESIYKDLGVCCCEAAKECRVDLLRLVAGDVLLWGVGRQQAGICKYFLKLADGSLWLAVESLQLVQRDESQRVFKLVPDAVLLHRFADLHLPASPQLWTVKRSEIICML</sequence>
<evidence type="ECO:0000313" key="2">
    <source>
        <dbReference type="Proteomes" id="UP000604046"/>
    </source>
</evidence>
<gene>
    <name evidence="1" type="ORF">SNAT2548_LOCUS14366</name>
</gene>
<keyword evidence="2" id="KW-1185">Reference proteome</keyword>
<dbReference type="Proteomes" id="UP000604046">
    <property type="component" value="Unassembled WGS sequence"/>
</dbReference>
<proteinExistence type="predicted"/>
<reference evidence="1" key="1">
    <citation type="submission" date="2021-02" db="EMBL/GenBank/DDBJ databases">
        <authorList>
            <person name="Dougan E. K."/>
            <person name="Rhodes N."/>
            <person name="Thang M."/>
            <person name="Chan C."/>
        </authorList>
    </citation>
    <scope>NUCLEOTIDE SEQUENCE</scope>
</reference>
<evidence type="ECO:0000313" key="1">
    <source>
        <dbReference type="EMBL" id="CAE7270728.1"/>
    </source>
</evidence>